<feature type="compositionally biased region" description="Basic residues" evidence="1">
    <location>
        <begin position="785"/>
        <end position="795"/>
    </location>
</feature>
<organism evidence="2 3">
    <name type="scientific">Eimeria acervulina</name>
    <name type="common">Coccidian parasite</name>
    <dbReference type="NCBI Taxonomy" id="5801"/>
    <lineage>
        <taxon>Eukaryota</taxon>
        <taxon>Sar</taxon>
        <taxon>Alveolata</taxon>
        <taxon>Apicomplexa</taxon>
        <taxon>Conoidasida</taxon>
        <taxon>Coccidia</taxon>
        <taxon>Eucoccidiorida</taxon>
        <taxon>Eimeriorina</taxon>
        <taxon>Eimeriidae</taxon>
        <taxon>Eimeria</taxon>
    </lineage>
</organism>
<feature type="region of interest" description="Disordered" evidence="1">
    <location>
        <begin position="94"/>
        <end position="120"/>
    </location>
</feature>
<reference evidence="2" key="1">
    <citation type="submission" date="2013-10" db="EMBL/GenBank/DDBJ databases">
        <title>Genomic analysis of the causative agents of coccidiosis in chickens.</title>
        <authorList>
            <person name="Reid A.J."/>
            <person name="Blake D."/>
            <person name="Billington K."/>
            <person name="Browne H."/>
            <person name="Dunn M."/>
            <person name="Hung S."/>
            <person name="Kawahara F."/>
            <person name="Miranda-Saavedra D."/>
            <person name="Mourier T."/>
            <person name="Nagra H."/>
            <person name="Otto T.D."/>
            <person name="Rawlings N."/>
            <person name="Sanchez A."/>
            <person name="Sanders M."/>
            <person name="Subramaniam C."/>
            <person name="Tay Y."/>
            <person name="Dear P."/>
            <person name="Doerig C."/>
            <person name="Gruber A."/>
            <person name="Parkinson J."/>
            <person name="Shirley M."/>
            <person name="Wan K.L."/>
            <person name="Berriman M."/>
            <person name="Tomley F."/>
            <person name="Pain A."/>
        </authorList>
    </citation>
    <scope>NUCLEOTIDE SEQUENCE [LARGE SCALE GENOMIC DNA]</scope>
    <source>
        <strain evidence="2">Houghton</strain>
    </source>
</reference>
<feature type="compositionally biased region" description="Polar residues" evidence="1">
    <location>
        <begin position="768"/>
        <end position="781"/>
    </location>
</feature>
<dbReference type="OrthoDB" id="10615506at2759"/>
<feature type="region of interest" description="Disordered" evidence="1">
    <location>
        <begin position="349"/>
        <end position="396"/>
    </location>
</feature>
<dbReference type="AlphaFoldDB" id="U6G981"/>
<protein>
    <submittedName>
        <fullName evidence="2">Uncharacterized protein</fullName>
    </submittedName>
</protein>
<dbReference type="RefSeq" id="XP_013253313.1">
    <property type="nucleotide sequence ID" value="XM_013397859.1"/>
</dbReference>
<gene>
    <name evidence="2" type="ORF">EAH_00016130</name>
</gene>
<evidence type="ECO:0000256" key="1">
    <source>
        <dbReference type="SAM" id="MobiDB-lite"/>
    </source>
</evidence>
<keyword evidence="3" id="KW-1185">Reference proteome</keyword>
<evidence type="ECO:0000313" key="2">
    <source>
        <dbReference type="EMBL" id="CDI76077.1"/>
    </source>
</evidence>
<feature type="compositionally biased region" description="Polar residues" evidence="1">
    <location>
        <begin position="737"/>
        <end position="752"/>
    </location>
</feature>
<evidence type="ECO:0000313" key="3">
    <source>
        <dbReference type="Proteomes" id="UP000018050"/>
    </source>
</evidence>
<dbReference type="EMBL" id="HG670308">
    <property type="protein sequence ID" value="CDI76077.1"/>
    <property type="molecule type" value="Genomic_DNA"/>
</dbReference>
<name>U6G981_EIMAC</name>
<dbReference type="Proteomes" id="UP000018050">
    <property type="component" value="Unassembled WGS sequence"/>
</dbReference>
<reference evidence="2" key="2">
    <citation type="submission" date="2013-10" db="EMBL/GenBank/DDBJ databases">
        <authorList>
            <person name="Aslett M."/>
        </authorList>
    </citation>
    <scope>NUCLEOTIDE SEQUENCE [LARGE SCALE GENOMIC DNA]</scope>
    <source>
        <strain evidence="2">Houghton</strain>
    </source>
</reference>
<proteinExistence type="predicted"/>
<feature type="compositionally biased region" description="Basic and acidic residues" evidence="1">
    <location>
        <begin position="705"/>
        <end position="715"/>
    </location>
</feature>
<feature type="compositionally biased region" description="Polar residues" evidence="1">
    <location>
        <begin position="367"/>
        <end position="383"/>
    </location>
</feature>
<dbReference type="VEuPathDB" id="ToxoDB:EAH_00016130"/>
<dbReference type="GeneID" id="25269683"/>
<accession>U6G981</accession>
<dbReference type="OMA" id="WPTETAS"/>
<sequence length="811" mass="87797">MDRTADLLHEEGPPFFKRLDGEAASERETLTYPSYEEHAPSRGASSSRLQQRCSSTFPVLVLTFLAVAHLLLLCFQDRYSRRWLKKTGRSLAGGDDRPCQLSSETDNREAGGELQTGLSDKYSQHPLGFTNSDTHLQAYTVEQAPLSRWPTETASVQVQASHNWHAGGAGGHPTQHFCEGRVGAHLPSYEEGRSPSAWLSDEYSQHLLGYPDSGTHLQAYIAEQTPLLGWPTETASVQGQASHNWLAEAAGGHPTQHFREGHAGAHLPSYEEGFWARPAEFTLAVAEHTAASSQGTLAEGGAYGASSQPFLPCSSPVTALTASVQGQQSDGVRAEGTGEPPMGIFFEGGPAAHLPSNGGGNWPLSKGPTQGVSQRSAASNQGTPAEGRTNAALGQLLPPSPCMRTLDPMCLLETHLTSSIFSAVDWEGQHAGGGQAVEGREAGLDGQPFPAAVTAGVVNLFSQLTDAVTKCGSLLPRLSAHHALRLTWLVLRLATLDMAALARVSSDMKVHRDQLGNALQDLALKLLLYSKSIGVQSTTFIVQLTMFAQLIRDIQGTWGTPVSLPRGKAIQQIEANLAISTGALKHYGAVLEGLVRLTELLRGKPPAVVVEQQLRVLEALCNIRSIQVARETASRRLIFFFQRLRQSRLLIDIGFMTPEHKRLQPLAVALHELEHAVASAGGIFVPPQRHPHGGQTRSESASSRPRREATEKPYDASDTEQTYRRRVSVPEYPHPPQLQSLPTLERGTTSRASAGLGETATEQETHESQSSTPLASQSYSEQTKRWSKQRHRNAHATRVARESPPPRSSNS</sequence>
<feature type="region of interest" description="Disordered" evidence="1">
    <location>
        <begin position="683"/>
        <end position="811"/>
    </location>
</feature>